<proteinExistence type="predicted"/>
<comment type="caution">
    <text evidence="1">The sequence shown here is derived from an EMBL/GenBank/DDBJ whole genome shotgun (WGS) entry which is preliminary data.</text>
</comment>
<organism evidence="1 2">
    <name type="scientific">Methylobacterium iners</name>
    <dbReference type="NCBI Taxonomy" id="418707"/>
    <lineage>
        <taxon>Bacteria</taxon>
        <taxon>Pseudomonadati</taxon>
        <taxon>Pseudomonadota</taxon>
        <taxon>Alphaproteobacteria</taxon>
        <taxon>Hyphomicrobiales</taxon>
        <taxon>Methylobacteriaceae</taxon>
        <taxon>Methylobacterium</taxon>
    </lineage>
</organism>
<sequence>MLGWTEKELARRSKLSLGALARAEKSEGEPMITIVQLDALLKTFREAGVEFMPENGGGPGVQLRKL</sequence>
<dbReference type="Proteomes" id="UP001055125">
    <property type="component" value="Unassembled WGS sequence"/>
</dbReference>
<gene>
    <name evidence="1" type="ORF">OCOJLMKI_0822</name>
</gene>
<keyword evidence="2" id="KW-1185">Reference proteome</keyword>
<protein>
    <recommendedName>
        <fullName evidence="3">DNA-binding protein</fullName>
    </recommendedName>
</protein>
<reference evidence="1" key="2">
    <citation type="submission" date="2021-08" db="EMBL/GenBank/DDBJ databases">
        <authorList>
            <person name="Tani A."/>
            <person name="Ola A."/>
            <person name="Ogura Y."/>
            <person name="Katsura K."/>
            <person name="Hayashi T."/>
        </authorList>
    </citation>
    <scope>NUCLEOTIDE SEQUENCE</scope>
    <source>
        <strain evidence="1">DSM 19015</strain>
    </source>
</reference>
<dbReference type="Gene3D" id="1.10.260.40">
    <property type="entry name" value="lambda repressor-like DNA-binding domains"/>
    <property type="match status" value="1"/>
</dbReference>
<evidence type="ECO:0000313" key="1">
    <source>
        <dbReference type="EMBL" id="GJD93626.1"/>
    </source>
</evidence>
<evidence type="ECO:0000313" key="2">
    <source>
        <dbReference type="Proteomes" id="UP001055125"/>
    </source>
</evidence>
<dbReference type="EMBL" id="BPQP01000012">
    <property type="protein sequence ID" value="GJD93626.1"/>
    <property type="molecule type" value="Genomic_DNA"/>
</dbReference>
<evidence type="ECO:0008006" key="3">
    <source>
        <dbReference type="Google" id="ProtNLM"/>
    </source>
</evidence>
<dbReference type="InterPro" id="IPR010982">
    <property type="entry name" value="Lambda_DNA-bd_dom_sf"/>
</dbReference>
<accession>A0ABQ4RS78</accession>
<name>A0ABQ4RS78_9HYPH</name>
<reference evidence="1" key="1">
    <citation type="journal article" date="2021" name="Front. Microbiol.">
        <title>Comprehensive Comparative Genomics and Phenotyping of Methylobacterium Species.</title>
        <authorList>
            <person name="Alessa O."/>
            <person name="Ogura Y."/>
            <person name="Fujitani Y."/>
            <person name="Takami H."/>
            <person name="Hayashi T."/>
            <person name="Sahin N."/>
            <person name="Tani A."/>
        </authorList>
    </citation>
    <scope>NUCLEOTIDE SEQUENCE</scope>
    <source>
        <strain evidence="1">DSM 19015</strain>
    </source>
</reference>